<name>A0A812C8P0_ACAPH</name>
<keyword evidence="1" id="KW-1133">Transmembrane helix</keyword>
<gene>
    <name evidence="2" type="ORF">SPHA_30470</name>
</gene>
<evidence type="ECO:0000313" key="3">
    <source>
        <dbReference type="Proteomes" id="UP000597762"/>
    </source>
</evidence>
<accession>A0A812C8P0</accession>
<sequence>MSRGTMKAANQIASFKWTARDTLHRTKQEMEDYLKYIGAGVVTIGAVSTALLLKATPQAIEPLVDLNKQSIVIPGPERAHKSCLLGSQTHEDSLTDVTTLHEAFKRGARLSDNGRCIGWRPDPQKPYSWLSYNDVSIYLIFCFCAKFILLAAFLSFCLLLSIQIFGGKIFKKKKNSKNFQNLI</sequence>
<feature type="transmembrane region" description="Helical" evidence="1">
    <location>
        <begin position="33"/>
        <end position="53"/>
    </location>
</feature>
<dbReference type="EC" id="6.2.1.3" evidence="2"/>
<dbReference type="GO" id="GO:0004467">
    <property type="term" value="F:long-chain fatty acid-CoA ligase activity"/>
    <property type="evidence" value="ECO:0007669"/>
    <property type="project" value="UniProtKB-EC"/>
</dbReference>
<dbReference type="Proteomes" id="UP000597762">
    <property type="component" value="Unassembled WGS sequence"/>
</dbReference>
<dbReference type="AlphaFoldDB" id="A0A812C8P0"/>
<keyword evidence="1" id="KW-0812">Transmembrane</keyword>
<keyword evidence="1" id="KW-0472">Membrane</keyword>
<reference evidence="2" key="1">
    <citation type="submission" date="2021-01" db="EMBL/GenBank/DDBJ databases">
        <authorList>
            <person name="Li R."/>
            <person name="Bekaert M."/>
        </authorList>
    </citation>
    <scope>NUCLEOTIDE SEQUENCE</scope>
    <source>
        <strain evidence="2">Farmed</strain>
    </source>
</reference>
<comment type="caution">
    <text evidence="2">The sequence shown here is derived from an EMBL/GenBank/DDBJ whole genome shotgun (WGS) entry which is preliminary data.</text>
</comment>
<dbReference type="EMBL" id="CAHIKZ030001224">
    <property type="protein sequence ID" value="CAE1256851.1"/>
    <property type="molecule type" value="Genomic_DNA"/>
</dbReference>
<evidence type="ECO:0000256" key="1">
    <source>
        <dbReference type="SAM" id="Phobius"/>
    </source>
</evidence>
<evidence type="ECO:0000313" key="2">
    <source>
        <dbReference type="EMBL" id="CAE1256851.1"/>
    </source>
</evidence>
<protein>
    <submittedName>
        <fullName evidence="2">ACSL</fullName>
        <ecNumber evidence="2">6.2.1.3</ecNumber>
    </submittedName>
</protein>
<proteinExistence type="predicted"/>
<keyword evidence="2" id="KW-0436">Ligase</keyword>
<organism evidence="2 3">
    <name type="scientific">Acanthosepion pharaonis</name>
    <name type="common">Pharaoh cuttlefish</name>
    <name type="synonym">Sepia pharaonis</name>
    <dbReference type="NCBI Taxonomy" id="158019"/>
    <lineage>
        <taxon>Eukaryota</taxon>
        <taxon>Metazoa</taxon>
        <taxon>Spiralia</taxon>
        <taxon>Lophotrochozoa</taxon>
        <taxon>Mollusca</taxon>
        <taxon>Cephalopoda</taxon>
        <taxon>Coleoidea</taxon>
        <taxon>Decapodiformes</taxon>
        <taxon>Sepiida</taxon>
        <taxon>Sepiina</taxon>
        <taxon>Sepiidae</taxon>
        <taxon>Acanthosepion</taxon>
    </lineage>
</organism>
<dbReference type="OrthoDB" id="1700726at2759"/>
<keyword evidence="3" id="KW-1185">Reference proteome</keyword>
<feature type="transmembrane region" description="Helical" evidence="1">
    <location>
        <begin position="137"/>
        <end position="165"/>
    </location>
</feature>